<evidence type="ECO:0000313" key="1">
    <source>
        <dbReference type="EMBL" id="SCB10352.1"/>
    </source>
</evidence>
<dbReference type="EMBL" id="FMAG01000001">
    <property type="protein sequence ID" value="SCB10352.1"/>
    <property type="molecule type" value="Genomic_DNA"/>
</dbReference>
<reference evidence="2" key="1">
    <citation type="submission" date="2016-08" db="EMBL/GenBank/DDBJ databases">
        <authorList>
            <person name="Varghese N."/>
            <person name="Submissions Spin"/>
        </authorList>
    </citation>
    <scope>NUCLEOTIDE SEQUENCE [LARGE SCALE GENOMIC DNA]</scope>
    <source>
        <strain evidence="2">HAMBI 2975</strain>
    </source>
</reference>
<dbReference type="AlphaFoldDB" id="A0A1C3U4G1"/>
<sequence length="50" mass="5734">MGLPCAKRIAIMNLLNEGKMLRKHPPLHHELIANLFHLLREALLIVVAKR</sequence>
<protein>
    <submittedName>
        <fullName evidence="1">Uncharacterized protein</fullName>
    </submittedName>
</protein>
<name>A0A1C3U4G1_9HYPH</name>
<dbReference type="Proteomes" id="UP000199101">
    <property type="component" value="Unassembled WGS sequence"/>
</dbReference>
<evidence type="ECO:0000313" key="2">
    <source>
        <dbReference type="Proteomes" id="UP000199101"/>
    </source>
</evidence>
<proteinExistence type="predicted"/>
<gene>
    <name evidence="1" type="ORF">GA0061103_1488</name>
</gene>
<accession>A0A1C3U4G1</accession>
<keyword evidence="2" id="KW-1185">Reference proteome</keyword>
<organism evidence="1 2">
    <name type="scientific">Rhizobium multihospitium</name>
    <dbReference type="NCBI Taxonomy" id="410764"/>
    <lineage>
        <taxon>Bacteria</taxon>
        <taxon>Pseudomonadati</taxon>
        <taxon>Pseudomonadota</taxon>
        <taxon>Alphaproteobacteria</taxon>
        <taxon>Hyphomicrobiales</taxon>
        <taxon>Rhizobiaceae</taxon>
        <taxon>Rhizobium/Agrobacterium group</taxon>
        <taxon>Rhizobium</taxon>
    </lineage>
</organism>